<dbReference type="InterPro" id="IPR002942">
    <property type="entry name" value="S4_RNA-bd"/>
</dbReference>
<dbReference type="InterPro" id="IPR014729">
    <property type="entry name" value="Rossmann-like_a/b/a_fold"/>
</dbReference>
<evidence type="ECO:0000256" key="2">
    <source>
        <dbReference type="ARBA" id="ARBA00022490"/>
    </source>
</evidence>
<comment type="function">
    <text evidence="10">Catalyzes the attachment of tyrosine to tRNA(Tyr) in a two-step reaction: tyrosine is first activated by ATP to form Tyr-AMP and then transferred to the acceptor end of tRNA(Tyr).</text>
</comment>
<comment type="subunit">
    <text evidence="1 10">Homodimer.</text>
</comment>
<name>A0A4R6RI66_9BURK</name>
<dbReference type="GO" id="GO:0003723">
    <property type="term" value="F:RNA binding"/>
    <property type="evidence" value="ECO:0007669"/>
    <property type="project" value="UniProtKB-KW"/>
</dbReference>
<keyword evidence="8 10" id="KW-0030">Aminoacyl-tRNA synthetase</keyword>
<reference evidence="13 14" key="1">
    <citation type="submission" date="2019-03" db="EMBL/GenBank/DDBJ databases">
        <title>Genomic Encyclopedia of Type Strains, Phase IV (KMG-IV): sequencing the most valuable type-strain genomes for metagenomic binning, comparative biology and taxonomic classification.</title>
        <authorList>
            <person name="Goeker M."/>
        </authorList>
    </citation>
    <scope>NUCLEOTIDE SEQUENCE [LARGE SCALE GENOMIC DNA]</scope>
    <source>
        <strain evidence="13 14">DSM 11901</strain>
    </source>
</reference>
<evidence type="ECO:0000256" key="10">
    <source>
        <dbReference type="HAMAP-Rule" id="MF_02007"/>
    </source>
</evidence>
<dbReference type="PROSITE" id="PS00178">
    <property type="entry name" value="AA_TRNA_LIGASE_I"/>
    <property type="match status" value="1"/>
</dbReference>
<evidence type="ECO:0000256" key="8">
    <source>
        <dbReference type="ARBA" id="ARBA00023146"/>
    </source>
</evidence>
<dbReference type="PANTHER" id="PTHR11766">
    <property type="entry name" value="TYROSYL-TRNA SYNTHETASE"/>
    <property type="match status" value="1"/>
</dbReference>
<keyword evidence="5 10" id="KW-0067">ATP-binding</keyword>
<dbReference type="CDD" id="cd00805">
    <property type="entry name" value="TyrRS_core"/>
    <property type="match status" value="1"/>
</dbReference>
<evidence type="ECO:0000313" key="14">
    <source>
        <dbReference type="Proteomes" id="UP000294593"/>
    </source>
</evidence>
<dbReference type="InterPro" id="IPR024088">
    <property type="entry name" value="Tyr-tRNA-ligase_bac-type"/>
</dbReference>
<dbReference type="CDD" id="cd00165">
    <property type="entry name" value="S4"/>
    <property type="match status" value="1"/>
</dbReference>
<dbReference type="InterPro" id="IPR002307">
    <property type="entry name" value="Tyr-tRNA-ligase"/>
</dbReference>
<dbReference type="Gene3D" id="1.10.240.10">
    <property type="entry name" value="Tyrosyl-Transfer RNA Synthetase"/>
    <property type="match status" value="1"/>
</dbReference>
<evidence type="ECO:0000256" key="5">
    <source>
        <dbReference type="ARBA" id="ARBA00022840"/>
    </source>
</evidence>
<evidence type="ECO:0000313" key="13">
    <source>
        <dbReference type="EMBL" id="TDP86004.1"/>
    </source>
</evidence>
<dbReference type="PANTHER" id="PTHR11766:SF1">
    <property type="entry name" value="TYROSINE--TRNA LIGASE"/>
    <property type="match status" value="1"/>
</dbReference>
<dbReference type="GO" id="GO:0005829">
    <property type="term" value="C:cytosol"/>
    <property type="evidence" value="ECO:0007669"/>
    <property type="project" value="TreeGrafter"/>
</dbReference>
<proteinExistence type="inferred from homology"/>
<dbReference type="Gene3D" id="3.10.290.10">
    <property type="entry name" value="RNA-binding S4 domain"/>
    <property type="match status" value="1"/>
</dbReference>
<keyword evidence="14" id="KW-1185">Reference proteome</keyword>
<gene>
    <name evidence="10" type="primary">tyrS</name>
    <name evidence="13" type="ORF">EV672_102354</name>
</gene>
<dbReference type="SUPFAM" id="SSF55174">
    <property type="entry name" value="Alpha-L RNA-binding motif"/>
    <property type="match status" value="1"/>
</dbReference>
<evidence type="ECO:0000256" key="4">
    <source>
        <dbReference type="ARBA" id="ARBA00022741"/>
    </source>
</evidence>
<dbReference type="EC" id="6.1.1.1" evidence="10"/>
<dbReference type="SUPFAM" id="SSF52374">
    <property type="entry name" value="Nucleotidylyl transferase"/>
    <property type="match status" value="1"/>
</dbReference>
<comment type="catalytic activity">
    <reaction evidence="9 10">
        <text>tRNA(Tyr) + L-tyrosine + ATP = L-tyrosyl-tRNA(Tyr) + AMP + diphosphate + H(+)</text>
        <dbReference type="Rhea" id="RHEA:10220"/>
        <dbReference type="Rhea" id="RHEA-COMP:9706"/>
        <dbReference type="Rhea" id="RHEA-COMP:9707"/>
        <dbReference type="ChEBI" id="CHEBI:15378"/>
        <dbReference type="ChEBI" id="CHEBI:30616"/>
        <dbReference type="ChEBI" id="CHEBI:33019"/>
        <dbReference type="ChEBI" id="CHEBI:58315"/>
        <dbReference type="ChEBI" id="CHEBI:78442"/>
        <dbReference type="ChEBI" id="CHEBI:78536"/>
        <dbReference type="ChEBI" id="CHEBI:456215"/>
        <dbReference type="EC" id="6.1.1.1"/>
    </reaction>
</comment>
<evidence type="ECO:0000256" key="6">
    <source>
        <dbReference type="ARBA" id="ARBA00022884"/>
    </source>
</evidence>
<dbReference type="GO" id="GO:0006437">
    <property type="term" value="P:tyrosyl-tRNA aminoacylation"/>
    <property type="evidence" value="ECO:0007669"/>
    <property type="project" value="UniProtKB-UniRule"/>
</dbReference>
<keyword evidence="3 10" id="KW-0436">Ligase</keyword>
<protein>
    <recommendedName>
        <fullName evidence="10">Tyrosine--tRNA ligase</fullName>
        <ecNumber evidence="10">6.1.1.1</ecNumber>
    </recommendedName>
    <alternativeName>
        <fullName evidence="10">Tyrosyl-tRNA synthetase</fullName>
        <shortName evidence="10">TyrRS</shortName>
    </alternativeName>
</protein>
<sequence length="451" mass="49200">MSVPDAMQAAKYSGGSRPYRMLIFTCWPTMSPSEKAPETLADAAPAQHPVTDRVREALAITQRGVDELLPEAEWVRKLARSEATGVPLRVKLGLDPTAPDIHLGHTVVLNKLRQLQDIGHQVIFLIGDFTSLIGDPSGRNTTRPPLTPEQVKANAETYYKQASLVLDPAKTEIRYNSEWCDALGARGMIQLASRYTVARMMERNDFHDRFHAGTSISVHEFLYPLMQGYDSVALKSDLELGGTDQKFNLLMGRHLQAEYGQEAQCILTMPLLVGLDGVEKMSKSKNNYIGISEAPNDMFGKLMSISDGLMWSYFTLLSFRSLDDIAQLKAECAAGRNPRDAKVALGQEIVARFHGAAAADTALQDFVNRSKGGVPDDIPELTLTAPAEGLGIGALLKQAGLVPSSSEAMRMIEQGGVRIDGDVVSDKALRLSSGQFVVQVGKRKFARVTVA</sequence>
<feature type="binding site" evidence="10">
    <location>
        <position position="283"/>
    </location>
    <ligand>
        <name>ATP</name>
        <dbReference type="ChEBI" id="CHEBI:30616"/>
    </ligand>
</feature>
<evidence type="ECO:0000256" key="11">
    <source>
        <dbReference type="PROSITE-ProRule" id="PRU00182"/>
    </source>
</evidence>
<dbReference type="NCBIfam" id="TIGR00234">
    <property type="entry name" value="tyrS"/>
    <property type="match status" value="1"/>
</dbReference>
<evidence type="ECO:0000256" key="7">
    <source>
        <dbReference type="ARBA" id="ARBA00022917"/>
    </source>
</evidence>
<keyword evidence="7 10" id="KW-0648">Protein biosynthesis</keyword>
<dbReference type="GO" id="GO:0005524">
    <property type="term" value="F:ATP binding"/>
    <property type="evidence" value="ECO:0007669"/>
    <property type="project" value="UniProtKB-UniRule"/>
</dbReference>
<dbReference type="FunFam" id="3.40.50.620:FF:000061">
    <property type="entry name" value="Tyrosine--tRNA ligase"/>
    <property type="match status" value="1"/>
</dbReference>
<dbReference type="Pfam" id="PF00579">
    <property type="entry name" value="tRNA-synt_1b"/>
    <property type="match status" value="1"/>
</dbReference>
<feature type="short sequence motif" description="'KMSKS' region" evidence="10">
    <location>
        <begin position="280"/>
        <end position="284"/>
    </location>
</feature>
<evidence type="ECO:0000256" key="1">
    <source>
        <dbReference type="ARBA" id="ARBA00011738"/>
    </source>
</evidence>
<evidence type="ECO:0000256" key="3">
    <source>
        <dbReference type="ARBA" id="ARBA00022598"/>
    </source>
</evidence>
<dbReference type="Pfam" id="PF01479">
    <property type="entry name" value="S4"/>
    <property type="match status" value="1"/>
</dbReference>
<dbReference type="PROSITE" id="PS50889">
    <property type="entry name" value="S4"/>
    <property type="match status" value="1"/>
</dbReference>
<feature type="domain" description="RNA-binding S4" evidence="12">
    <location>
        <begin position="390"/>
        <end position="451"/>
    </location>
</feature>
<dbReference type="InterPro" id="IPR024108">
    <property type="entry name" value="Tyr-tRNA-ligase_bac_2"/>
</dbReference>
<keyword evidence="2 10" id="KW-0963">Cytoplasm</keyword>
<dbReference type="InterPro" id="IPR036986">
    <property type="entry name" value="S4_RNA-bd_sf"/>
</dbReference>
<dbReference type="EMBL" id="SNXW01000002">
    <property type="protein sequence ID" value="TDP86004.1"/>
    <property type="molecule type" value="Genomic_DNA"/>
</dbReference>
<comment type="caution">
    <text evidence="13">The sequence shown here is derived from an EMBL/GenBank/DDBJ whole genome shotgun (WGS) entry which is preliminary data.</text>
</comment>
<keyword evidence="6 11" id="KW-0694">RNA-binding</keyword>
<dbReference type="FunFam" id="3.10.290.10:FF:000022">
    <property type="entry name" value="Tyrosine--tRNA ligase"/>
    <property type="match status" value="1"/>
</dbReference>
<organism evidence="13 14">
    <name type="scientific">Aquabacterium commune</name>
    <dbReference type="NCBI Taxonomy" id="70586"/>
    <lineage>
        <taxon>Bacteria</taxon>
        <taxon>Pseudomonadati</taxon>
        <taxon>Pseudomonadota</taxon>
        <taxon>Betaproteobacteria</taxon>
        <taxon>Burkholderiales</taxon>
        <taxon>Aquabacterium</taxon>
    </lineage>
</organism>
<dbReference type="AlphaFoldDB" id="A0A4R6RI66"/>
<dbReference type="SMART" id="SM00363">
    <property type="entry name" value="S4"/>
    <property type="match status" value="1"/>
</dbReference>
<keyword evidence="4 10" id="KW-0547">Nucleotide-binding</keyword>
<dbReference type="Gene3D" id="3.40.50.620">
    <property type="entry name" value="HUPs"/>
    <property type="match status" value="1"/>
</dbReference>
<feature type="short sequence motif" description="'HIGH' region" evidence="10">
    <location>
        <begin position="96"/>
        <end position="105"/>
    </location>
</feature>
<evidence type="ECO:0000259" key="12">
    <source>
        <dbReference type="SMART" id="SM00363"/>
    </source>
</evidence>
<dbReference type="Proteomes" id="UP000294593">
    <property type="component" value="Unassembled WGS sequence"/>
</dbReference>
<evidence type="ECO:0000256" key="9">
    <source>
        <dbReference type="ARBA" id="ARBA00048248"/>
    </source>
</evidence>
<comment type="subcellular location">
    <subcellularLocation>
        <location evidence="10">Cytoplasm</location>
    </subcellularLocation>
</comment>
<accession>A0A4R6RI66</accession>
<dbReference type="InterPro" id="IPR001412">
    <property type="entry name" value="aa-tRNA-synth_I_CS"/>
</dbReference>
<dbReference type="GO" id="GO:0004831">
    <property type="term" value="F:tyrosine-tRNA ligase activity"/>
    <property type="evidence" value="ECO:0007669"/>
    <property type="project" value="UniProtKB-UniRule"/>
</dbReference>
<comment type="similarity">
    <text evidence="10">Belongs to the class-I aminoacyl-tRNA synthetase family. TyrS type 2 subfamily.</text>
</comment>
<dbReference type="PRINTS" id="PR01040">
    <property type="entry name" value="TRNASYNTHTYR"/>
</dbReference>
<dbReference type="HAMAP" id="MF_02007">
    <property type="entry name" value="Tyr_tRNA_synth_type2"/>
    <property type="match status" value="1"/>
</dbReference>
<dbReference type="InterPro" id="IPR002305">
    <property type="entry name" value="aa-tRNA-synth_Ic"/>
</dbReference>